<proteinExistence type="predicted"/>
<dbReference type="AlphaFoldDB" id="A0A165PX57"/>
<protein>
    <submittedName>
        <fullName evidence="1">Uncharacterized protein</fullName>
    </submittedName>
</protein>
<dbReference type="EMBL" id="KV425605">
    <property type="protein sequence ID" value="KZT21610.1"/>
    <property type="molecule type" value="Genomic_DNA"/>
</dbReference>
<accession>A0A165PX57</accession>
<reference evidence="1 2" key="1">
    <citation type="journal article" date="2016" name="Mol. Biol. Evol.">
        <title>Comparative Genomics of Early-Diverging Mushroom-Forming Fungi Provides Insights into the Origins of Lignocellulose Decay Capabilities.</title>
        <authorList>
            <person name="Nagy L.G."/>
            <person name="Riley R."/>
            <person name="Tritt A."/>
            <person name="Adam C."/>
            <person name="Daum C."/>
            <person name="Floudas D."/>
            <person name="Sun H."/>
            <person name="Yadav J.S."/>
            <person name="Pangilinan J."/>
            <person name="Larsson K.H."/>
            <person name="Matsuura K."/>
            <person name="Barry K."/>
            <person name="Labutti K."/>
            <person name="Kuo R."/>
            <person name="Ohm R.A."/>
            <person name="Bhattacharya S.S."/>
            <person name="Shirouzu T."/>
            <person name="Yoshinaga Y."/>
            <person name="Martin F.M."/>
            <person name="Grigoriev I.V."/>
            <person name="Hibbett D.S."/>
        </authorList>
    </citation>
    <scope>NUCLEOTIDE SEQUENCE [LARGE SCALE GENOMIC DNA]</scope>
    <source>
        <strain evidence="1 2">HHB14362 ss-1</strain>
    </source>
</reference>
<dbReference type="Proteomes" id="UP000076761">
    <property type="component" value="Unassembled WGS sequence"/>
</dbReference>
<name>A0A165PX57_9AGAM</name>
<sequence length="118" mass="12996">MLKADGLLQVLPSRREIIGVRDRKLVSRAALGIVYVDYDGSGAQTVFRRSVNPTDSNVKKISDSLAALEAAETKDNLSGVHDYASNEADKYLAYPELMKTLAEYVRKELVHLGRLSDG</sequence>
<evidence type="ECO:0000313" key="2">
    <source>
        <dbReference type="Proteomes" id="UP000076761"/>
    </source>
</evidence>
<organism evidence="1 2">
    <name type="scientific">Neolentinus lepideus HHB14362 ss-1</name>
    <dbReference type="NCBI Taxonomy" id="1314782"/>
    <lineage>
        <taxon>Eukaryota</taxon>
        <taxon>Fungi</taxon>
        <taxon>Dikarya</taxon>
        <taxon>Basidiomycota</taxon>
        <taxon>Agaricomycotina</taxon>
        <taxon>Agaricomycetes</taxon>
        <taxon>Gloeophyllales</taxon>
        <taxon>Gloeophyllaceae</taxon>
        <taxon>Neolentinus</taxon>
    </lineage>
</organism>
<keyword evidence="2" id="KW-1185">Reference proteome</keyword>
<evidence type="ECO:0000313" key="1">
    <source>
        <dbReference type="EMBL" id="KZT21610.1"/>
    </source>
</evidence>
<dbReference type="OrthoDB" id="10253878at2759"/>
<dbReference type="InParanoid" id="A0A165PX57"/>
<dbReference type="STRING" id="1314782.A0A165PX57"/>
<gene>
    <name evidence="1" type="ORF">NEOLEDRAFT_1181613</name>
</gene>